<dbReference type="PANTHER" id="PTHR23099:SF0">
    <property type="entry name" value="GERM CELL NUCLEAR ACIDIC PROTEIN"/>
    <property type="match status" value="1"/>
</dbReference>
<protein>
    <recommendedName>
        <fullName evidence="2">SprT-like domain-containing protein</fullName>
    </recommendedName>
</protein>
<dbReference type="Pfam" id="PF17283">
    <property type="entry name" value="Zn_ribbon_SprT"/>
    <property type="match status" value="1"/>
</dbReference>
<dbReference type="GO" id="GO:0006974">
    <property type="term" value="P:DNA damage response"/>
    <property type="evidence" value="ECO:0007669"/>
    <property type="project" value="UniProtKB-ARBA"/>
</dbReference>
<feature type="region of interest" description="Disordered" evidence="1">
    <location>
        <begin position="71"/>
        <end position="117"/>
    </location>
</feature>
<dbReference type="GO" id="GO:0005634">
    <property type="term" value="C:nucleus"/>
    <property type="evidence" value="ECO:0007669"/>
    <property type="project" value="TreeGrafter"/>
</dbReference>
<dbReference type="InterPro" id="IPR035240">
    <property type="entry name" value="SprT_Zn_ribbon"/>
</dbReference>
<evidence type="ECO:0000313" key="4">
    <source>
        <dbReference type="Proteomes" id="UP000694545"/>
    </source>
</evidence>
<reference evidence="3" key="1">
    <citation type="submission" date="2025-08" db="UniProtKB">
        <authorList>
            <consortium name="Ensembl"/>
        </authorList>
    </citation>
    <scope>IDENTIFICATION</scope>
</reference>
<evidence type="ECO:0000256" key="1">
    <source>
        <dbReference type="SAM" id="MobiDB-lite"/>
    </source>
</evidence>
<evidence type="ECO:0000259" key="2">
    <source>
        <dbReference type="SMART" id="SM00731"/>
    </source>
</evidence>
<feature type="region of interest" description="Disordered" evidence="1">
    <location>
        <begin position="38"/>
        <end position="59"/>
    </location>
</feature>
<feature type="compositionally biased region" description="Polar residues" evidence="1">
    <location>
        <begin position="78"/>
        <end position="89"/>
    </location>
</feature>
<keyword evidence="4" id="KW-1185">Reference proteome</keyword>
<dbReference type="Pfam" id="PF10263">
    <property type="entry name" value="SprT-like"/>
    <property type="match status" value="1"/>
</dbReference>
<proteinExistence type="predicted"/>
<feature type="domain" description="SprT-like" evidence="2">
    <location>
        <begin position="224"/>
        <end position="382"/>
    </location>
</feature>
<feature type="compositionally biased region" description="Polar residues" evidence="1">
    <location>
        <begin position="48"/>
        <end position="59"/>
    </location>
</feature>
<evidence type="ECO:0000313" key="3">
    <source>
        <dbReference type="Ensembl" id="ENSVKKP00000027513.1"/>
    </source>
</evidence>
<reference evidence="3" key="2">
    <citation type="submission" date="2025-09" db="UniProtKB">
        <authorList>
            <consortium name="Ensembl"/>
        </authorList>
    </citation>
    <scope>IDENTIFICATION</scope>
</reference>
<organism evidence="3 4">
    <name type="scientific">Varanus komodoensis</name>
    <name type="common">Komodo dragon</name>
    <dbReference type="NCBI Taxonomy" id="61221"/>
    <lineage>
        <taxon>Eukaryota</taxon>
        <taxon>Metazoa</taxon>
        <taxon>Chordata</taxon>
        <taxon>Craniata</taxon>
        <taxon>Vertebrata</taxon>
        <taxon>Euteleostomi</taxon>
        <taxon>Lepidosauria</taxon>
        <taxon>Squamata</taxon>
        <taxon>Bifurcata</taxon>
        <taxon>Unidentata</taxon>
        <taxon>Episquamata</taxon>
        <taxon>Toxicofera</taxon>
        <taxon>Anguimorpha</taxon>
        <taxon>Paleoanguimorpha</taxon>
        <taxon>Varanoidea</taxon>
        <taxon>Varanidae</taxon>
        <taxon>Varanus</taxon>
    </lineage>
</organism>
<name>A0A8D2LVS3_VARKO</name>
<dbReference type="Ensembl" id="ENSVKKT00000028181.1">
    <property type="protein sequence ID" value="ENSVKKP00000027513.1"/>
    <property type="gene ID" value="ENSVKKG00000017886.1"/>
</dbReference>
<dbReference type="PANTHER" id="PTHR23099">
    <property type="entry name" value="TRANSCRIPTIONAL REGULATOR"/>
    <property type="match status" value="1"/>
</dbReference>
<dbReference type="Proteomes" id="UP000694545">
    <property type="component" value="Unplaced"/>
</dbReference>
<dbReference type="InterPro" id="IPR006640">
    <property type="entry name" value="SprT-like_domain"/>
</dbReference>
<accession>A0A8D2LVS3</accession>
<dbReference type="AlphaFoldDB" id="A0A8D2LVS3"/>
<sequence>MHCLAEPRLVYKHEVAEMPGKEVARSLTFLSPAAFSDSDDDSVFAQGTPRNSHQPRQLSDQQCALMTFPPAALRDGTDSSPSEGKQAPSQEHVEGTVRGPCQPRSCGTLESGSSDEEMDGLLVRIQRRGLFPARKSSSAQKTTPEQRNVRPFLENFHPAVKSENGCLTQARPVPDRSISTQLPKGKVLVDVGQIRGLCQVKGCFLKELSDPESQQSKHFWSKKEELAQNLYDLYNRSVFEQKLPQRMEIIWNKKMRKTAGCCITGQVKDPAGQRYAKIMLSEKVCDSADRLRDTMIHELCHAATWLIHGLQDGHGRFWSFYAKKSSMIHPELPVVSRCHNYEIKYKFTYECSKCKNTIGRHSRSLDVERFVCAFCRGKFVLCQPTWKDGTPATKPLAPFAKYVKENYGSTKCSQQDPSHGAIMKKLSADFAAQASLHNPRLPSVKD</sequence>
<dbReference type="SMART" id="SM00731">
    <property type="entry name" value="SprT"/>
    <property type="match status" value="1"/>
</dbReference>